<evidence type="ECO:0000256" key="3">
    <source>
        <dbReference type="ARBA" id="ARBA00022833"/>
    </source>
</evidence>
<dbReference type="EMBL" id="JBHSMQ010000006">
    <property type="protein sequence ID" value="MFC5456420.1"/>
    <property type="molecule type" value="Genomic_DNA"/>
</dbReference>
<dbReference type="PROSITE" id="PS51128">
    <property type="entry name" value="ZF_DKSA_2"/>
    <property type="match status" value="1"/>
</dbReference>
<dbReference type="PANTHER" id="PTHR33823:SF4">
    <property type="entry name" value="GENERAL STRESS PROTEIN 16O"/>
    <property type="match status" value="1"/>
</dbReference>
<dbReference type="SUPFAM" id="SSF57716">
    <property type="entry name" value="Glucocorticoid receptor-like (DNA-binding domain)"/>
    <property type="match status" value="1"/>
</dbReference>
<feature type="compositionally biased region" description="Low complexity" evidence="5">
    <location>
        <begin position="106"/>
        <end position="131"/>
    </location>
</feature>
<dbReference type="Proteomes" id="UP001596052">
    <property type="component" value="Unassembled WGS sequence"/>
</dbReference>
<name>A0ABW0KSQ2_9BACT</name>
<protein>
    <submittedName>
        <fullName evidence="7">TraR/DksA family transcriptional regulator</fullName>
    </submittedName>
</protein>
<organism evidence="7 8">
    <name type="scientific">Prosthecobacter fluviatilis</name>
    <dbReference type="NCBI Taxonomy" id="445931"/>
    <lineage>
        <taxon>Bacteria</taxon>
        <taxon>Pseudomonadati</taxon>
        <taxon>Verrucomicrobiota</taxon>
        <taxon>Verrucomicrobiia</taxon>
        <taxon>Verrucomicrobiales</taxon>
        <taxon>Verrucomicrobiaceae</taxon>
        <taxon>Prosthecobacter</taxon>
    </lineage>
</organism>
<feature type="compositionally biased region" description="Low complexity" evidence="5">
    <location>
        <begin position="75"/>
        <end position="99"/>
    </location>
</feature>
<dbReference type="PANTHER" id="PTHR33823">
    <property type="entry name" value="RNA POLYMERASE-BINDING TRANSCRIPTION FACTOR DKSA-RELATED"/>
    <property type="match status" value="1"/>
</dbReference>
<evidence type="ECO:0000313" key="8">
    <source>
        <dbReference type="Proteomes" id="UP001596052"/>
    </source>
</evidence>
<feature type="compositionally biased region" description="Polar residues" evidence="5">
    <location>
        <begin position="141"/>
        <end position="154"/>
    </location>
</feature>
<feature type="region of interest" description="Disordered" evidence="5">
    <location>
        <begin position="306"/>
        <end position="341"/>
    </location>
</feature>
<dbReference type="InterPro" id="IPR037187">
    <property type="entry name" value="DnaK_N"/>
</dbReference>
<evidence type="ECO:0000256" key="1">
    <source>
        <dbReference type="ARBA" id="ARBA00022723"/>
    </source>
</evidence>
<keyword evidence="2" id="KW-0863">Zinc-finger</keyword>
<sequence length="341" mass="35919">MPAKSKKPAVKKSAAKPVKKAPVKAVKSKSKPAPAKAAKPKSKPISKKAAPQKPAPKKPSPTPVKKPAPKKAPAKKAAAPAKKPAAKAAPAAKKPAAKAPAKETKPAPAAKAAPVKAAPAAAPVKAAKPAPKSAPAPLTPKTRTSVSTTGTPRSRINREEEGITIEIAKGPVKMTPFLKKQKQRLVELRDAYLNSIEGVASETIRNENGDASAFGMHQADAGSDAYDRDFALSLLGKEQDALYEINEALKRIETGTYGVCEGTGTKIPEERLEAMPFARFSVAYQEKIERSQMSGRWSRPVHSLFGLDNADDAADDDKDDDDAAPSSSNNNSGESLDFSKE</sequence>
<keyword evidence="8" id="KW-1185">Reference proteome</keyword>
<feature type="zinc finger region" description="dksA C4-type" evidence="4">
    <location>
        <begin position="260"/>
        <end position="284"/>
    </location>
</feature>
<reference evidence="8" key="1">
    <citation type="journal article" date="2019" name="Int. J. Syst. Evol. Microbiol.">
        <title>The Global Catalogue of Microorganisms (GCM) 10K type strain sequencing project: providing services to taxonomists for standard genome sequencing and annotation.</title>
        <authorList>
            <consortium name="The Broad Institute Genomics Platform"/>
            <consortium name="The Broad Institute Genome Sequencing Center for Infectious Disease"/>
            <person name="Wu L."/>
            <person name="Ma J."/>
        </authorList>
    </citation>
    <scope>NUCLEOTIDE SEQUENCE [LARGE SCALE GENOMIC DNA]</scope>
    <source>
        <strain evidence="8">CGMCC 4.1469</strain>
    </source>
</reference>
<feature type="domain" description="Zinc finger DksA/TraR C4-type" evidence="6">
    <location>
        <begin position="255"/>
        <end position="290"/>
    </location>
</feature>
<evidence type="ECO:0000256" key="4">
    <source>
        <dbReference type="PROSITE-ProRule" id="PRU00510"/>
    </source>
</evidence>
<feature type="compositionally biased region" description="Acidic residues" evidence="5">
    <location>
        <begin position="309"/>
        <end position="323"/>
    </location>
</feature>
<feature type="compositionally biased region" description="Pro residues" evidence="5">
    <location>
        <begin position="53"/>
        <end position="66"/>
    </location>
</feature>
<gene>
    <name evidence="7" type="ORF">ACFQDI_16270</name>
</gene>
<dbReference type="Gene3D" id="1.20.120.910">
    <property type="entry name" value="DksA, coiled-coil domain"/>
    <property type="match status" value="1"/>
</dbReference>
<proteinExistence type="predicted"/>
<dbReference type="InterPro" id="IPR000962">
    <property type="entry name" value="Znf_DskA_TraR"/>
</dbReference>
<accession>A0ABW0KSQ2</accession>
<dbReference type="Pfam" id="PF01258">
    <property type="entry name" value="zf-dskA_traR"/>
    <property type="match status" value="1"/>
</dbReference>
<comment type="caution">
    <text evidence="7">The sequence shown here is derived from an EMBL/GenBank/DDBJ whole genome shotgun (WGS) entry which is preliminary data.</text>
</comment>
<evidence type="ECO:0000256" key="5">
    <source>
        <dbReference type="SAM" id="MobiDB-lite"/>
    </source>
</evidence>
<evidence type="ECO:0000256" key="2">
    <source>
        <dbReference type="ARBA" id="ARBA00022771"/>
    </source>
</evidence>
<feature type="region of interest" description="Disordered" evidence="5">
    <location>
        <begin position="1"/>
        <end position="159"/>
    </location>
</feature>
<keyword evidence="3" id="KW-0862">Zinc</keyword>
<evidence type="ECO:0000259" key="6">
    <source>
        <dbReference type="Pfam" id="PF01258"/>
    </source>
</evidence>
<dbReference type="RefSeq" id="WP_377168640.1">
    <property type="nucleotide sequence ID" value="NZ_JBHSMQ010000006.1"/>
</dbReference>
<dbReference type="InterPro" id="IPR020458">
    <property type="entry name" value="Znf_DskA_TraR_CS"/>
</dbReference>
<evidence type="ECO:0000313" key="7">
    <source>
        <dbReference type="EMBL" id="MFC5456420.1"/>
    </source>
</evidence>
<dbReference type="SUPFAM" id="SSF109635">
    <property type="entry name" value="DnaK suppressor protein DksA, alpha-hairpin domain"/>
    <property type="match status" value="1"/>
</dbReference>
<feature type="compositionally biased region" description="Basic residues" evidence="5">
    <location>
        <begin position="1"/>
        <end position="30"/>
    </location>
</feature>
<dbReference type="PROSITE" id="PS01102">
    <property type="entry name" value="ZF_DKSA_1"/>
    <property type="match status" value="1"/>
</dbReference>
<keyword evidence="1" id="KW-0479">Metal-binding</keyword>